<name>A0A3P3W0K6_9MICO</name>
<evidence type="ECO:0000256" key="1">
    <source>
        <dbReference type="ARBA" id="ARBA00008007"/>
    </source>
</evidence>
<dbReference type="InterPro" id="IPR029057">
    <property type="entry name" value="PRTase-like"/>
</dbReference>
<dbReference type="PANTHER" id="PTHR47505">
    <property type="entry name" value="DNA UTILIZATION PROTEIN YHGH"/>
    <property type="match status" value="1"/>
</dbReference>
<feature type="compositionally biased region" description="Low complexity" evidence="2">
    <location>
        <begin position="38"/>
        <end position="48"/>
    </location>
</feature>
<dbReference type="CDD" id="cd06223">
    <property type="entry name" value="PRTases_typeI"/>
    <property type="match status" value="1"/>
</dbReference>
<evidence type="ECO:0000259" key="3">
    <source>
        <dbReference type="Pfam" id="PF00156"/>
    </source>
</evidence>
<reference evidence="4 5" key="1">
    <citation type="submission" date="2018-11" db="EMBL/GenBank/DDBJ databases">
        <title>YIM 102482-1 draft genome.</title>
        <authorList>
            <person name="Li G."/>
            <person name="Jiang Y."/>
        </authorList>
    </citation>
    <scope>NUCLEOTIDE SEQUENCE [LARGE SCALE GENOMIC DNA]</scope>
    <source>
        <strain evidence="4 5">YIM 102482-1</strain>
    </source>
</reference>
<dbReference type="InterPro" id="IPR000836">
    <property type="entry name" value="PRTase_dom"/>
</dbReference>
<dbReference type="InterPro" id="IPR051910">
    <property type="entry name" value="ComF/GntX_DNA_util-trans"/>
</dbReference>
<dbReference type="Gene3D" id="3.40.50.2020">
    <property type="match status" value="1"/>
</dbReference>
<dbReference type="AlphaFoldDB" id="A0A3P3W0K6"/>
<evidence type="ECO:0000313" key="5">
    <source>
        <dbReference type="Proteomes" id="UP000274391"/>
    </source>
</evidence>
<dbReference type="Pfam" id="PF00156">
    <property type="entry name" value="Pribosyltran"/>
    <property type="match status" value="1"/>
</dbReference>
<evidence type="ECO:0000256" key="2">
    <source>
        <dbReference type="SAM" id="MobiDB-lite"/>
    </source>
</evidence>
<comment type="similarity">
    <text evidence="1">Belongs to the ComF/GntX family.</text>
</comment>
<dbReference type="Proteomes" id="UP000274391">
    <property type="component" value="Unassembled WGS sequence"/>
</dbReference>
<protein>
    <submittedName>
        <fullName evidence="4">ComF family protein</fullName>
    </submittedName>
</protein>
<organism evidence="4 5">
    <name type="scientific">Gulosibacter macacae</name>
    <dbReference type="NCBI Taxonomy" id="2488791"/>
    <lineage>
        <taxon>Bacteria</taxon>
        <taxon>Bacillati</taxon>
        <taxon>Actinomycetota</taxon>
        <taxon>Actinomycetes</taxon>
        <taxon>Micrococcales</taxon>
        <taxon>Microbacteriaceae</taxon>
        <taxon>Gulosibacter</taxon>
    </lineage>
</organism>
<accession>A0A3P3W0K6</accession>
<proteinExistence type="inferred from homology"/>
<dbReference type="EMBL" id="RQVS01000002">
    <property type="protein sequence ID" value="RRJ88314.1"/>
    <property type="molecule type" value="Genomic_DNA"/>
</dbReference>
<feature type="region of interest" description="Disordered" evidence="2">
    <location>
        <begin position="1"/>
        <end position="48"/>
    </location>
</feature>
<dbReference type="SUPFAM" id="SSF53271">
    <property type="entry name" value="PRTase-like"/>
    <property type="match status" value="1"/>
</dbReference>
<feature type="domain" description="Phosphoribosyltransferase" evidence="3">
    <location>
        <begin position="211"/>
        <end position="275"/>
    </location>
</feature>
<sequence length="280" mass="29439">MQCRSRARTPLPGCASSTSRARSMRRAAPAGDRAIRWSPSSSPRSSRVPRVLDAIRDALATLFPVRCAGCGRADRGVCAECRRALQGLGAMVTPLTPSDALPLATAAEYDTRMQQLIDSFKERGRADVASVLGPLLRKSIAAVVQSAATDSAGAAGDLTAGSIALIPVPSSRSARARRGYEHVPLLLERAMPDARPVRALTHARRIRDQAGLGVSAREENLAGSMRAHESLDGVTCIVVDDVVTTGATLREAVRALRAVGAVPIGAAAIARVPRRIVAQT</sequence>
<keyword evidence="5" id="KW-1185">Reference proteome</keyword>
<dbReference type="OrthoDB" id="5242900at2"/>
<gene>
    <name evidence="4" type="ORF">EG850_02405</name>
</gene>
<comment type="caution">
    <text evidence="4">The sequence shown here is derived from an EMBL/GenBank/DDBJ whole genome shotgun (WGS) entry which is preliminary data.</text>
</comment>
<evidence type="ECO:0000313" key="4">
    <source>
        <dbReference type="EMBL" id="RRJ88314.1"/>
    </source>
</evidence>
<dbReference type="PANTHER" id="PTHR47505:SF1">
    <property type="entry name" value="DNA UTILIZATION PROTEIN YHGH"/>
    <property type="match status" value="1"/>
</dbReference>